<name>W4KEQ9_HETIT</name>
<dbReference type="SUPFAM" id="SSF51430">
    <property type="entry name" value="NAD(P)-linked oxidoreductase"/>
    <property type="match status" value="1"/>
</dbReference>
<keyword evidence="4" id="KW-1185">Reference proteome</keyword>
<dbReference type="Pfam" id="PF00248">
    <property type="entry name" value="Aldo_ket_red"/>
    <property type="match status" value="1"/>
</dbReference>
<feature type="domain" description="NADP-dependent oxidoreductase" evidence="2">
    <location>
        <begin position="2"/>
        <end position="82"/>
    </location>
</feature>
<dbReference type="EMBL" id="KI925456">
    <property type="protein sequence ID" value="ETW83561.1"/>
    <property type="molecule type" value="Genomic_DNA"/>
</dbReference>
<evidence type="ECO:0000313" key="4">
    <source>
        <dbReference type="Proteomes" id="UP000030671"/>
    </source>
</evidence>
<dbReference type="OrthoDB" id="48988at2759"/>
<dbReference type="GO" id="GO:0016491">
    <property type="term" value="F:oxidoreductase activity"/>
    <property type="evidence" value="ECO:0007669"/>
    <property type="project" value="UniProtKB-KW"/>
</dbReference>
<protein>
    <recommendedName>
        <fullName evidence="2">NADP-dependent oxidoreductase domain-containing protein</fullName>
    </recommendedName>
</protein>
<dbReference type="RefSeq" id="XP_009543340.1">
    <property type="nucleotide sequence ID" value="XM_009545045.1"/>
</dbReference>
<dbReference type="InterPro" id="IPR050523">
    <property type="entry name" value="AKR_Detox_Biosynth"/>
</dbReference>
<dbReference type="InterPro" id="IPR023210">
    <property type="entry name" value="NADP_OxRdtase_dom"/>
</dbReference>
<reference evidence="3 4" key="1">
    <citation type="journal article" date="2012" name="New Phytol.">
        <title>Insight into trade-off between wood decay and parasitism from the genome of a fungal forest pathogen.</title>
        <authorList>
            <person name="Olson A."/>
            <person name="Aerts A."/>
            <person name="Asiegbu F."/>
            <person name="Belbahri L."/>
            <person name="Bouzid O."/>
            <person name="Broberg A."/>
            <person name="Canback B."/>
            <person name="Coutinho P.M."/>
            <person name="Cullen D."/>
            <person name="Dalman K."/>
            <person name="Deflorio G."/>
            <person name="van Diepen L.T."/>
            <person name="Dunand C."/>
            <person name="Duplessis S."/>
            <person name="Durling M."/>
            <person name="Gonthier P."/>
            <person name="Grimwood J."/>
            <person name="Fossdal C.G."/>
            <person name="Hansson D."/>
            <person name="Henrissat B."/>
            <person name="Hietala A."/>
            <person name="Himmelstrand K."/>
            <person name="Hoffmeister D."/>
            <person name="Hogberg N."/>
            <person name="James T.Y."/>
            <person name="Karlsson M."/>
            <person name="Kohler A."/>
            <person name="Kues U."/>
            <person name="Lee Y.H."/>
            <person name="Lin Y.C."/>
            <person name="Lind M."/>
            <person name="Lindquist E."/>
            <person name="Lombard V."/>
            <person name="Lucas S."/>
            <person name="Lunden K."/>
            <person name="Morin E."/>
            <person name="Murat C."/>
            <person name="Park J."/>
            <person name="Raffaello T."/>
            <person name="Rouze P."/>
            <person name="Salamov A."/>
            <person name="Schmutz J."/>
            <person name="Solheim H."/>
            <person name="Stahlberg J."/>
            <person name="Velez H."/>
            <person name="de Vries R.P."/>
            <person name="Wiebenga A."/>
            <person name="Woodward S."/>
            <person name="Yakovlev I."/>
            <person name="Garbelotto M."/>
            <person name="Martin F."/>
            <person name="Grigoriev I.V."/>
            <person name="Stenlid J."/>
        </authorList>
    </citation>
    <scope>NUCLEOTIDE SEQUENCE [LARGE SCALE GENOMIC DNA]</scope>
    <source>
        <strain evidence="3 4">TC 32-1</strain>
    </source>
</reference>
<evidence type="ECO:0000313" key="3">
    <source>
        <dbReference type="EMBL" id="ETW83561.1"/>
    </source>
</evidence>
<gene>
    <name evidence="3" type="ORF">HETIRDRAFT_313824</name>
</gene>
<dbReference type="Proteomes" id="UP000030671">
    <property type="component" value="Unassembled WGS sequence"/>
</dbReference>
<keyword evidence="1" id="KW-0560">Oxidoreductase</keyword>
<dbReference type="InterPro" id="IPR036812">
    <property type="entry name" value="NAD(P)_OxRdtase_dom_sf"/>
</dbReference>
<dbReference type="HOGENOM" id="CLU_023205_17_6_1"/>
<feature type="non-terminal residue" evidence="3">
    <location>
        <position position="1"/>
    </location>
</feature>
<dbReference type="Gene3D" id="3.20.20.100">
    <property type="entry name" value="NADP-dependent oxidoreductase domain"/>
    <property type="match status" value="1"/>
</dbReference>
<dbReference type="PANTHER" id="PTHR43364:SF4">
    <property type="entry name" value="NAD(P)-LINKED OXIDOREDUCTASE SUPERFAMILY PROTEIN"/>
    <property type="match status" value="1"/>
</dbReference>
<proteinExistence type="predicted"/>
<dbReference type="AlphaFoldDB" id="W4KEQ9"/>
<sequence length="91" mass="10064">IEELSKKHGVSMAQISLAWVLSKDSGLLSWPVARDRLIWARLCIAVSAPIVGTTSLEKLKDLISALDVKLFDEDIKYLEDAYKTVPVIGHS</sequence>
<dbReference type="PANTHER" id="PTHR43364">
    <property type="entry name" value="NADH-SPECIFIC METHYLGLYOXAL REDUCTASE-RELATED"/>
    <property type="match status" value="1"/>
</dbReference>
<dbReference type="KEGG" id="hir:HETIRDRAFT_313824"/>
<evidence type="ECO:0000256" key="1">
    <source>
        <dbReference type="ARBA" id="ARBA00023002"/>
    </source>
</evidence>
<dbReference type="GeneID" id="20670066"/>
<accession>W4KEQ9</accession>
<dbReference type="eggNOG" id="KOG1575">
    <property type="taxonomic scope" value="Eukaryota"/>
</dbReference>
<dbReference type="InParanoid" id="W4KEQ9"/>
<organism evidence="3 4">
    <name type="scientific">Heterobasidion irregulare (strain TC 32-1)</name>
    <dbReference type="NCBI Taxonomy" id="747525"/>
    <lineage>
        <taxon>Eukaryota</taxon>
        <taxon>Fungi</taxon>
        <taxon>Dikarya</taxon>
        <taxon>Basidiomycota</taxon>
        <taxon>Agaricomycotina</taxon>
        <taxon>Agaricomycetes</taxon>
        <taxon>Russulales</taxon>
        <taxon>Bondarzewiaceae</taxon>
        <taxon>Heterobasidion</taxon>
        <taxon>Heterobasidion annosum species complex</taxon>
    </lineage>
</organism>
<evidence type="ECO:0000259" key="2">
    <source>
        <dbReference type="Pfam" id="PF00248"/>
    </source>
</evidence>